<proteinExistence type="predicted"/>
<evidence type="ECO:0000313" key="1">
    <source>
        <dbReference type="EMBL" id="OGY64428.1"/>
    </source>
</evidence>
<dbReference type="Proteomes" id="UP000177960">
    <property type="component" value="Unassembled WGS sequence"/>
</dbReference>
<sequence>MKFKKPQYEHYPTKAVEGAMAEKKATKEKAAAEKAETNRILHLYLRATEGEPAKKRLAKLLEKRFSNPKDLEAALEGARKENEIEE</sequence>
<protein>
    <submittedName>
        <fullName evidence="1">Uncharacterized protein</fullName>
    </submittedName>
</protein>
<evidence type="ECO:0000313" key="2">
    <source>
        <dbReference type="Proteomes" id="UP000177960"/>
    </source>
</evidence>
<reference evidence="1 2" key="1">
    <citation type="journal article" date="2016" name="Nat. Commun.">
        <title>Thousands of microbial genomes shed light on interconnected biogeochemical processes in an aquifer system.</title>
        <authorList>
            <person name="Anantharaman K."/>
            <person name="Brown C.T."/>
            <person name="Hug L.A."/>
            <person name="Sharon I."/>
            <person name="Castelle C.J."/>
            <person name="Probst A.J."/>
            <person name="Thomas B.C."/>
            <person name="Singh A."/>
            <person name="Wilkins M.J."/>
            <person name="Karaoz U."/>
            <person name="Brodie E.L."/>
            <person name="Williams K.H."/>
            <person name="Hubbard S.S."/>
            <person name="Banfield J.F."/>
        </authorList>
    </citation>
    <scope>NUCLEOTIDE SEQUENCE [LARGE SCALE GENOMIC DNA]</scope>
</reference>
<gene>
    <name evidence="1" type="ORF">A3B92_02765</name>
</gene>
<dbReference type="EMBL" id="MHJG01000003">
    <property type="protein sequence ID" value="OGY64428.1"/>
    <property type="molecule type" value="Genomic_DNA"/>
</dbReference>
<accession>A0A1G1ZII1</accession>
<dbReference type="AlphaFoldDB" id="A0A1G1ZII1"/>
<organism evidence="1 2">
    <name type="scientific">Candidatus Harrisonbacteria bacterium RIFCSPHIGHO2_02_FULL_42_16</name>
    <dbReference type="NCBI Taxonomy" id="1798404"/>
    <lineage>
        <taxon>Bacteria</taxon>
        <taxon>Candidatus Harrisoniibacteriota</taxon>
    </lineage>
</organism>
<comment type="caution">
    <text evidence="1">The sequence shown here is derived from an EMBL/GenBank/DDBJ whole genome shotgun (WGS) entry which is preliminary data.</text>
</comment>
<name>A0A1G1ZII1_9BACT</name>